<comment type="subcellular location">
    <subcellularLocation>
        <location evidence="1">Membrane</location>
        <topology evidence="1">Multi-pass membrane protein</topology>
    </subcellularLocation>
</comment>
<dbReference type="InParanoid" id="A0A543ATB6"/>
<dbReference type="GO" id="GO:0030416">
    <property type="term" value="P:methylamine metabolic process"/>
    <property type="evidence" value="ECO:0007669"/>
    <property type="project" value="InterPro"/>
</dbReference>
<dbReference type="Pfam" id="PF07291">
    <property type="entry name" value="MauE"/>
    <property type="match status" value="1"/>
</dbReference>
<gene>
    <name evidence="7" type="ORF">FB566_1328</name>
</gene>
<protein>
    <submittedName>
        <fullName evidence="7">Methylamine utilization protein MauE</fullName>
    </submittedName>
</protein>
<keyword evidence="8" id="KW-1185">Reference proteome</keyword>
<dbReference type="OrthoDB" id="5422529at2"/>
<evidence type="ECO:0000256" key="4">
    <source>
        <dbReference type="ARBA" id="ARBA00023136"/>
    </source>
</evidence>
<feature type="domain" description="Methylamine utilisation protein MauE" evidence="6">
    <location>
        <begin position="19"/>
        <end position="152"/>
    </location>
</feature>
<keyword evidence="3 5" id="KW-1133">Transmembrane helix</keyword>
<reference evidence="7 8" key="1">
    <citation type="submission" date="2019-06" db="EMBL/GenBank/DDBJ databases">
        <title>Sequencing the genomes of 1000 actinobacteria strains.</title>
        <authorList>
            <person name="Klenk H.-P."/>
        </authorList>
    </citation>
    <scope>NUCLEOTIDE SEQUENCE [LARGE SCALE GENOMIC DNA]</scope>
    <source>
        <strain evidence="7 8">DSM 45928</strain>
    </source>
</reference>
<sequence length="168" mass="17713">MSKTVDETPAPPLLDRYTPWAGSVARLIVGGVWLVAGGLKVTDLRSSIRAVQVYELLPNSMAEIVGIALPLIEVGIGVLLILGLATQAGAVVSSLLLLAFIVGIASAWARGLQIDCGCFGGGGQLGEGETPQYLVEILRDIGLLALSGLLVWRPTTRYSIDSILFRTK</sequence>
<feature type="transmembrane region" description="Helical" evidence="5">
    <location>
        <begin position="20"/>
        <end position="39"/>
    </location>
</feature>
<organism evidence="7 8">
    <name type="scientific">Stackebrandtia endophytica</name>
    <dbReference type="NCBI Taxonomy" id="1496996"/>
    <lineage>
        <taxon>Bacteria</taxon>
        <taxon>Bacillati</taxon>
        <taxon>Actinomycetota</taxon>
        <taxon>Actinomycetes</taxon>
        <taxon>Glycomycetales</taxon>
        <taxon>Glycomycetaceae</taxon>
        <taxon>Stackebrandtia</taxon>
    </lineage>
</organism>
<dbReference type="AlphaFoldDB" id="A0A543ATB6"/>
<keyword evidence="2 5" id="KW-0812">Transmembrane</keyword>
<dbReference type="Proteomes" id="UP000317043">
    <property type="component" value="Unassembled WGS sequence"/>
</dbReference>
<evidence type="ECO:0000256" key="5">
    <source>
        <dbReference type="SAM" id="Phobius"/>
    </source>
</evidence>
<evidence type="ECO:0000313" key="7">
    <source>
        <dbReference type="EMBL" id="TQL75813.1"/>
    </source>
</evidence>
<evidence type="ECO:0000259" key="6">
    <source>
        <dbReference type="Pfam" id="PF07291"/>
    </source>
</evidence>
<accession>A0A543ATB6</accession>
<evidence type="ECO:0000256" key="3">
    <source>
        <dbReference type="ARBA" id="ARBA00022989"/>
    </source>
</evidence>
<dbReference type="GO" id="GO:0016020">
    <property type="term" value="C:membrane"/>
    <property type="evidence" value="ECO:0007669"/>
    <property type="project" value="UniProtKB-SubCell"/>
</dbReference>
<name>A0A543ATB6_9ACTN</name>
<dbReference type="EMBL" id="VFOW01000001">
    <property type="protein sequence ID" value="TQL75813.1"/>
    <property type="molecule type" value="Genomic_DNA"/>
</dbReference>
<feature type="transmembrane region" description="Helical" evidence="5">
    <location>
        <begin position="60"/>
        <end position="82"/>
    </location>
</feature>
<feature type="transmembrane region" description="Helical" evidence="5">
    <location>
        <begin position="88"/>
        <end position="109"/>
    </location>
</feature>
<proteinExistence type="predicted"/>
<dbReference type="UniPathway" id="UPA00895"/>
<keyword evidence="4 5" id="KW-0472">Membrane</keyword>
<dbReference type="RefSeq" id="WP_142036270.1">
    <property type="nucleotide sequence ID" value="NZ_JBHTGS010000001.1"/>
</dbReference>
<evidence type="ECO:0000313" key="8">
    <source>
        <dbReference type="Proteomes" id="UP000317043"/>
    </source>
</evidence>
<evidence type="ECO:0000256" key="2">
    <source>
        <dbReference type="ARBA" id="ARBA00022692"/>
    </source>
</evidence>
<dbReference type="InterPro" id="IPR009908">
    <property type="entry name" value="Methylamine_util_MauE"/>
</dbReference>
<comment type="caution">
    <text evidence="7">The sequence shown here is derived from an EMBL/GenBank/DDBJ whole genome shotgun (WGS) entry which is preliminary data.</text>
</comment>
<evidence type="ECO:0000256" key="1">
    <source>
        <dbReference type="ARBA" id="ARBA00004141"/>
    </source>
</evidence>